<dbReference type="SUPFAM" id="SSF141571">
    <property type="entry name" value="Pentapeptide repeat-like"/>
    <property type="match status" value="1"/>
</dbReference>
<dbReference type="Proteomes" id="UP000199113">
    <property type="component" value="Unassembled WGS sequence"/>
</dbReference>
<evidence type="ECO:0000313" key="4">
    <source>
        <dbReference type="Proteomes" id="UP000199113"/>
    </source>
</evidence>
<name>A0A1I1AD41_9ACTN</name>
<dbReference type="Pfam" id="PF12867">
    <property type="entry name" value="DinB_2"/>
    <property type="match status" value="1"/>
</dbReference>
<feature type="domain" description="DinB-like" evidence="1">
    <location>
        <begin position="106"/>
        <end position="249"/>
    </location>
</feature>
<keyword evidence="5" id="KW-1185">Reference proteome</keyword>
<gene>
    <name evidence="2" type="ORF">CXG46_03470</name>
    <name evidence="3" type="ORF">SAMN05192575_108166</name>
</gene>
<dbReference type="OrthoDB" id="3542438at2"/>
<dbReference type="Pfam" id="PF00805">
    <property type="entry name" value="Pentapeptide"/>
    <property type="match status" value="1"/>
</dbReference>
<evidence type="ECO:0000259" key="1">
    <source>
        <dbReference type="Pfam" id="PF12867"/>
    </source>
</evidence>
<protein>
    <submittedName>
        <fullName evidence="3">Pentapeptide repeat-containing protein</fullName>
    </submittedName>
</protein>
<dbReference type="InterPro" id="IPR001646">
    <property type="entry name" value="5peptide_repeat"/>
</dbReference>
<dbReference type="RefSeq" id="WP_091200192.1">
    <property type="nucleotide sequence ID" value="NZ_FOKC01000008.1"/>
</dbReference>
<dbReference type="EMBL" id="FOKC01000008">
    <property type="protein sequence ID" value="SFB35909.1"/>
    <property type="molecule type" value="Genomic_DNA"/>
</dbReference>
<accession>A0A1I1AD41</accession>
<organism evidence="3 4">
    <name type="scientific">Nocardioides alpinus</name>
    <dbReference type="NCBI Taxonomy" id="748909"/>
    <lineage>
        <taxon>Bacteria</taxon>
        <taxon>Bacillati</taxon>
        <taxon>Actinomycetota</taxon>
        <taxon>Actinomycetes</taxon>
        <taxon>Propionibacteriales</taxon>
        <taxon>Nocardioidaceae</taxon>
        <taxon>Nocardioides</taxon>
    </lineage>
</organism>
<dbReference type="EMBL" id="PJBV01000011">
    <property type="protein sequence ID" value="PKH43866.1"/>
    <property type="molecule type" value="Genomic_DNA"/>
</dbReference>
<proteinExistence type="predicted"/>
<evidence type="ECO:0000313" key="5">
    <source>
        <dbReference type="Proteomes" id="UP000233565"/>
    </source>
</evidence>
<dbReference type="AlphaFoldDB" id="A0A1I1AD41"/>
<dbReference type="Gene3D" id="1.20.120.450">
    <property type="entry name" value="dinb family like domain"/>
    <property type="match status" value="1"/>
</dbReference>
<reference evidence="3" key="1">
    <citation type="submission" date="2016-10" db="EMBL/GenBank/DDBJ databases">
        <authorList>
            <person name="de Groot N.N."/>
        </authorList>
    </citation>
    <scope>NUCLEOTIDE SEQUENCE [LARGE SCALE GENOMIC DNA]</scope>
    <source>
        <strain evidence="3">CGMCC 1.10697</strain>
    </source>
</reference>
<dbReference type="Proteomes" id="UP000233565">
    <property type="component" value="Unassembled WGS sequence"/>
</dbReference>
<dbReference type="InterPro" id="IPR024775">
    <property type="entry name" value="DinB-like"/>
</dbReference>
<dbReference type="SUPFAM" id="SSF109854">
    <property type="entry name" value="DinB/YfiT-like putative metalloenzymes"/>
    <property type="match status" value="1"/>
</dbReference>
<dbReference type="STRING" id="748909.SAMN05192575_108166"/>
<dbReference type="InterPro" id="IPR034660">
    <property type="entry name" value="DinB/YfiT-like"/>
</dbReference>
<evidence type="ECO:0000313" key="3">
    <source>
        <dbReference type="EMBL" id="SFB35909.1"/>
    </source>
</evidence>
<sequence length="259" mass="28357">MTAPTGRHFTEQDLSGATFARVLLRDATFQDVDLSGTRIRAAYLDGVRMTGVEVPDLEIYGELGRLVVNGVDVVAHVEAELDRRTPERALMRPTDVAGFREAFAVLDRLWAGTVEKARSLGSAQLHQQVDGEWSFTETLRHLGFAHACWVGGVVLAAPSPWHPLDLPWDEAPSVDGVPWDRDVRPSLDEVLALRAARRASVGEVLAGLDEDGLARPVTSATPFMAEADSLTVAQCLRVVLNEEWEHRLYAERDLAALAG</sequence>
<evidence type="ECO:0000313" key="2">
    <source>
        <dbReference type="EMBL" id="PKH43866.1"/>
    </source>
</evidence>
<reference evidence="2 5" key="2">
    <citation type="submission" date="2017-12" db="EMBL/GenBank/DDBJ databases">
        <title>Pharmacopeia of the Arctic Ocean.</title>
        <authorList>
            <person name="Collins E."/>
            <person name="Ducluzeau A.-L."/>
        </authorList>
    </citation>
    <scope>NUCLEOTIDE SEQUENCE [LARGE SCALE GENOMIC DNA]</scope>
    <source>
        <strain evidence="2 5">DSM 23325</strain>
    </source>
</reference>
<dbReference type="Gene3D" id="2.160.20.80">
    <property type="entry name" value="E3 ubiquitin-protein ligase SopA"/>
    <property type="match status" value="1"/>
</dbReference>